<organism evidence="7 8">
    <name type="scientific">Edwardsiella tarda ATCC 23685</name>
    <dbReference type="NCBI Taxonomy" id="500638"/>
    <lineage>
        <taxon>Bacteria</taxon>
        <taxon>Pseudomonadati</taxon>
        <taxon>Pseudomonadota</taxon>
        <taxon>Gammaproteobacteria</taxon>
        <taxon>Enterobacterales</taxon>
        <taxon>Hafniaceae</taxon>
        <taxon>Edwardsiella</taxon>
    </lineage>
</organism>
<feature type="transmembrane region" description="Helical" evidence="6">
    <location>
        <begin position="361"/>
        <end position="382"/>
    </location>
</feature>
<evidence type="ECO:0000313" key="8">
    <source>
        <dbReference type="Proteomes" id="UP000003692"/>
    </source>
</evidence>
<dbReference type="InterPro" id="IPR002797">
    <property type="entry name" value="Polysacc_synth"/>
</dbReference>
<evidence type="ECO:0000256" key="6">
    <source>
        <dbReference type="SAM" id="Phobius"/>
    </source>
</evidence>
<dbReference type="PANTHER" id="PTHR30250">
    <property type="entry name" value="PST FAMILY PREDICTED COLANIC ACID TRANSPORTER"/>
    <property type="match status" value="1"/>
</dbReference>
<keyword evidence="3 6" id="KW-0812">Transmembrane</keyword>
<dbReference type="InterPro" id="IPR050833">
    <property type="entry name" value="Poly_Biosynth_Transport"/>
</dbReference>
<evidence type="ECO:0000256" key="5">
    <source>
        <dbReference type="ARBA" id="ARBA00023136"/>
    </source>
</evidence>
<sequence>MPILDKLLLKNIFSLFSIQAVNYILPLLILPRLINVLGVDLFGIYILIFTVVQYFIIASDYGFNLTATRKIAILQNDHHYVSKVFMSVLAAKLLISIIGLVLINMYIVLMHQYYDYLLYVNISYLSVFGFALFPIWLYQAYEKMVWIAVCNFISRSVGLVLIYIFVNTKKDLEIAIIIQAMMPIVAAIIALKYCLYHKMVTLVRFRFSDVICELKDGWDVFISTSFVSLYTTSIPLLLGFTSGAASVGVFSAADKIRAALQSIINPISQSLYPRINKLMLDNEHQAHNLIKVMFKIFVIPFFIFSFFLMRGSDFIINVFYGGKVNGAGEILGILVWVPPIVSIANLLGIQIMLPKGMSKQFSITYVFSGLIGFPLLFLSAYYYSVIGVSYACILIEVFVVILFAYFICKRNNTVN</sequence>
<keyword evidence="2" id="KW-1003">Cell membrane</keyword>
<dbReference type="PANTHER" id="PTHR30250:SF11">
    <property type="entry name" value="O-ANTIGEN TRANSPORTER-RELATED"/>
    <property type="match status" value="1"/>
</dbReference>
<gene>
    <name evidence="7" type="ORF">EDWATA_01326</name>
</gene>
<comment type="subcellular location">
    <subcellularLocation>
        <location evidence="1">Cell membrane</location>
        <topology evidence="1">Multi-pass membrane protein</topology>
    </subcellularLocation>
</comment>
<feature type="transmembrane region" description="Helical" evidence="6">
    <location>
        <begin position="12"/>
        <end position="30"/>
    </location>
</feature>
<keyword evidence="4 6" id="KW-1133">Transmembrane helix</keyword>
<accession>D4F3L6</accession>
<dbReference type="HOGENOM" id="CLU_022017_0_2_6"/>
<dbReference type="AlphaFoldDB" id="D4F3L6"/>
<dbReference type="GO" id="GO:0005886">
    <property type="term" value="C:plasma membrane"/>
    <property type="evidence" value="ECO:0007669"/>
    <property type="project" value="UniProtKB-SubCell"/>
</dbReference>
<feature type="transmembrane region" description="Helical" evidence="6">
    <location>
        <begin position="292"/>
        <end position="310"/>
    </location>
</feature>
<dbReference type="RefSeq" id="WP_005284146.1">
    <property type="nucleotide sequence ID" value="NZ_GG739633.1"/>
</dbReference>
<comment type="caution">
    <text evidence="7">The sequence shown here is derived from an EMBL/GenBank/DDBJ whole genome shotgun (WGS) entry which is preliminary data.</text>
</comment>
<evidence type="ECO:0000256" key="3">
    <source>
        <dbReference type="ARBA" id="ARBA00022692"/>
    </source>
</evidence>
<name>D4F3L6_EDWTA</name>
<dbReference type="Pfam" id="PF01943">
    <property type="entry name" value="Polysacc_synt"/>
    <property type="match status" value="1"/>
</dbReference>
<feature type="transmembrane region" description="Helical" evidence="6">
    <location>
        <begin position="172"/>
        <end position="196"/>
    </location>
</feature>
<feature type="transmembrane region" description="Helical" evidence="6">
    <location>
        <begin position="330"/>
        <end position="349"/>
    </location>
</feature>
<feature type="transmembrane region" description="Helical" evidence="6">
    <location>
        <begin position="84"/>
        <end position="110"/>
    </location>
</feature>
<proteinExistence type="predicted"/>
<feature type="transmembrane region" description="Helical" evidence="6">
    <location>
        <begin position="388"/>
        <end position="408"/>
    </location>
</feature>
<evidence type="ECO:0000313" key="7">
    <source>
        <dbReference type="EMBL" id="EFE23637.1"/>
    </source>
</evidence>
<protein>
    <submittedName>
        <fullName evidence="7">Putative O-antigen transporter</fullName>
    </submittedName>
</protein>
<evidence type="ECO:0000256" key="1">
    <source>
        <dbReference type="ARBA" id="ARBA00004651"/>
    </source>
</evidence>
<feature type="transmembrane region" description="Helical" evidence="6">
    <location>
        <begin position="42"/>
        <end position="63"/>
    </location>
</feature>
<keyword evidence="5 6" id="KW-0472">Membrane</keyword>
<reference evidence="7 8" key="1">
    <citation type="submission" date="2010-02" db="EMBL/GenBank/DDBJ databases">
        <authorList>
            <person name="Weinstock G."/>
            <person name="Sodergren E."/>
            <person name="Clifton S."/>
            <person name="Fulton L."/>
            <person name="Fulton B."/>
            <person name="Courtney L."/>
            <person name="Fronick C."/>
            <person name="Harrison M."/>
            <person name="Strong C."/>
            <person name="Farmer C."/>
            <person name="Delahaunty K."/>
            <person name="Markovic C."/>
            <person name="Hall O."/>
            <person name="Minx P."/>
            <person name="Tomlinson C."/>
            <person name="Mitreva M."/>
            <person name="Nelson J."/>
            <person name="Hou S."/>
            <person name="Wollam A."/>
            <person name="Pepin K.H."/>
            <person name="Johnson M."/>
            <person name="Bhonagiri V."/>
            <person name="Zhang X."/>
            <person name="Suruliraj S."/>
            <person name="Warren W."/>
            <person name="Chinwalla A."/>
            <person name="Mardis E.R."/>
            <person name="Wilson R.K."/>
        </authorList>
    </citation>
    <scope>NUCLEOTIDE SEQUENCE [LARGE SCALE GENOMIC DNA]</scope>
    <source>
        <strain evidence="7 8">ATCC 23685</strain>
    </source>
</reference>
<dbReference type="Proteomes" id="UP000003692">
    <property type="component" value="Unassembled WGS sequence"/>
</dbReference>
<feature type="transmembrane region" description="Helical" evidence="6">
    <location>
        <begin position="145"/>
        <end position="166"/>
    </location>
</feature>
<feature type="transmembrane region" description="Helical" evidence="6">
    <location>
        <begin position="116"/>
        <end position="138"/>
    </location>
</feature>
<evidence type="ECO:0000256" key="2">
    <source>
        <dbReference type="ARBA" id="ARBA00022475"/>
    </source>
</evidence>
<evidence type="ECO:0000256" key="4">
    <source>
        <dbReference type="ARBA" id="ARBA00022989"/>
    </source>
</evidence>
<dbReference type="EMBL" id="ADGK01000068">
    <property type="protein sequence ID" value="EFE23637.1"/>
    <property type="molecule type" value="Genomic_DNA"/>
</dbReference>